<sequence length="116" mass="13498">MASYLTWVVFAICITALKAVIREPDIQVYTRFPVEFGKTNTLNCYVERFHPPKIDITLLKDNVPIENVKKSDLSFDRDWTFHLLVSAEFVPEQNSVYTCKVEHDSLQQAKIVKLDY</sequence>
<dbReference type="PROSITE" id="PS00290">
    <property type="entry name" value="IG_MHC"/>
    <property type="match status" value="1"/>
</dbReference>
<name>A0A6J0UZK5_9SAUR</name>
<dbReference type="CTD" id="567"/>
<evidence type="ECO:0000256" key="6">
    <source>
        <dbReference type="ARBA" id="ARBA00022859"/>
    </source>
</evidence>
<keyword evidence="5" id="KW-0964">Secreted</keyword>
<evidence type="ECO:0000256" key="3">
    <source>
        <dbReference type="ARBA" id="ARBA00018767"/>
    </source>
</evidence>
<dbReference type="SMART" id="SM00407">
    <property type="entry name" value="IGc1"/>
    <property type="match status" value="1"/>
</dbReference>
<dbReference type="GeneID" id="110086848"/>
<evidence type="ECO:0000259" key="9">
    <source>
        <dbReference type="PROSITE" id="PS50835"/>
    </source>
</evidence>
<evidence type="ECO:0000256" key="2">
    <source>
        <dbReference type="ARBA" id="ARBA00009564"/>
    </source>
</evidence>
<evidence type="ECO:0000313" key="11">
    <source>
        <dbReference type="RefSeq" id="XP_020663724.2"/>
    </source>
</evidence>
<dbReference type="Proteomes" id="UP001652642">
    <property type="component" value="Chromosome 12"/>
</dbReference>
<evidence type="ECO:0000256" key="8">
    <source>
        <dbReference type="SAM" id="SignalP"/>
    </source>
</evidence>
<evidence type="ECO:0000313" key="10">
    <source>
        <dbReference type="Proteomes" id="UP001652642"/>
    </source>
</evidence>
<keyword evidence="10" id="KW-1185">Reference proteome</keyword>
<dbReference type="PANTHER" id="PTHR19944:SF62">
    <property type="entry name" value="BETA-2-MICROGLOBULIN"/>
    <property type="match status" value="1"/>
</dbReference>
<dbReference type="InterPro" id="IPR003006">
    <property type="entry name" value="Ig/MHC_CS"/>
</dbReference>
<feature type="chain" id="PRO_5046256634" description="Beta-2-microglobulin" evidence="8">
    <location>
        <begin position="20"/>
        <end position="116"/>
    </location>
</feature>
<evidence type="ECO:0000256" key="4">
    <source>
        <dbReference type="ARBA" id="ARBA00022451"/>
    </source>
</evidence>
<comment type="subcellular location">
    <subcellularLocation>
        <location evidence="1">Secreted</location>
    </subcellularLocation>
</comment>
<dbReference type="InterPro" id="IPR007110">
    <property type="entry name" value="Ig-like_dom"/>
</dbReference>
<reference evidence="11" key="1">
    <citation type="submission" date="2025-08" db="UniProtKB">
        <authorList>
            <consortium name="RefSeq"/>
        </authorList>
    </citation>
    <scope>IDENTIFICATION</scope>
</reference>
<keyword evidence="7" id="KW-0393">Immunoglobulin domain</keyword>
<dbReference type="RefSeq" id="XP_020663724.2">
    <property type="nucleotide sequence ID" value="XM_020808065.2"/>
</dbReference>
<dbReference type="SUPFAM" id="SSF48726">
    <property type="entry name" value="Immunoglobulin"/>
    <property type="match status" value="1"/>
</dbReference>
<organism evidence="10 11">
    <name type="scientific">Pogona vitticeps</name>
    <name type="common">central bearded dragon</name>
    <dbReference type="NCBI Taxonomy" id="103695"/>
    <lineage>
        <taxon>Eukaryota</taxon>
        <taxon>Metazoa</taxon>
        <taxon>Chordata</taxon>
        <taxon>Craniata</taxon>
        <taxon>Vertebrata</taxon>
        <taxon>Euteleostomi</taxon>
        <taxon>Lepidosauria</taxon>
        <taxon>Squamata</taxon>
        <taxon>Bifurcata</taxon>
        <taxon>Unidentata</taxon>
        <taxon>Episquamata</taxon>
        <taxon>Toxicofera</taxon>
        <taxon>Iguania</taxon>
        <taxon>Acrodonta</taxon>
        <taxon>Agamidae</taxon>
        <taxon>Amphibolurinae</taxon>
        <taxon>Pogona</taxon>
    </lineage>
</organism>
<dbReference type="Gene3D" id="2.60.40.10">
    <property type="entry name" value="Immunoglobulins"/>
    <property type="match status" value="1"/>
</dbReference>
<dbReference type="InParanoid" id="A0A6J0UZK5"/>
<keyword evidence="8" id="KW-0732">Signal</keyword>
<keyword evidence="6" id="KW-0391">Immunity</keyword>
<dbReference type="GO" id="GO:0010038">
    <property type="term" value="P:response to metal ion"/>
    <property type="evidence" value="ECO:0007669"/>
    <property type="project" value="UniProtKB-ARBA"/>
</dbReference>
<evidence type="ECO:0000256" key="1">
    <source>
        <dbReference type="ARBA" id="ARBA00004613"/>
    </source>
</evidence>
<dbReference type="PANTHER" id="PTHR19944">
    <property type="entry name" value="MHC CLASS II-RELATED"/>
    <property type="match status" value="1"/>
</dbReference>
<dbReference type="PROSITE" id="PS50835">
    <property type="entry name" value="IG_LIKE"/>
    <property type="match status" value="1"/>
</dbReference>
<protein>
    <recommendedName>
        <fullName evidence="3">Beta-2-microglobulin</fullName>
    </recommendedName>
</protein>
<keyword evidence="4" id="KW-0490">MHC I</keyword>
<evidence type="ECO:0000256" key="5">
    <source>
        <dbReference type="ARBA" id="ARBA00022525"/>
    </source>
</evidence>
<dbReference type="FunCoup" id="A0A6J0UZK5">
    <property type="interactions" value="525"/>
</dbReference>
<proteinExistence type="inferred from homology"/>
<dbReference type="KEGG" id="pvt:110086848"/>
<dbReference type="InterPro" id="IPR036179">
    <property type="entry name" value="Ig-like_dom_sf"/>
</dbReference>
<dbReference type="GO" id="GO:0005576">
    <property type="term" value="C:extracellular region"/>
    <property type="evidence" value="ECO:0007669"/>
    <property type="project" value="UniProtKB-SubCell"/>
</dbReference>
<dbReference type="GO" id="GO:0042612">
    <property type="term" value="C:MHC class I protein complex"/>
    <property type="evidence" value="ECO:0007669"/>
    <property type="project" value="UniProtKB-KW"/>
</dbReference>
<dbReference type="GO" id="GO:0002474">
    <property type="term" value="P:antigen processing and presentation of peptide antigen via MHC class I"/>
    <property type="evidence" value="ECO:0007669"/>
    <property type="project" value="UniProtKB-KW"/>
</dbReference>
<dbReference type="AlphaFoldDB" id="A0A6J0UZK5"/>
<dbReference type="OrthoDB" id="9949628at2759"/>
<dbReference type="InterPro" id="IPR003597">
    <property type="entry name" value="Ig_C1-set"/>
</dbReference>
<feature type="domain" description="Ig-like" evidence="9">
    <location>
        <begin position="24"/>
        <end position="112"/>
    </location>
</feature>
<accession>A0A6J0UZK5</accession>
<gene>
    <name evidence="11" type="primary">B2M</name>
</gene>
<feature type="signal peptide" evidence="8">
    <location>
        <begin position="1"/>
        <end position="19"/>
    </location>
</feature>
<comment type="similarity">
    <text evidence="2">Belongs to the beta-2-microglobulin family.</text>
</comment>
<dbReference type="InterPro" id="IPR013783">
    <property type="entry name" value="Ig-like_fold"/>
</dbReference>
<dbReference type="Pfam" id="PF07654">
    <property type="entry name" value="C1-set"/>
    <property type="match status" value="1"/>
</dbReference>
<evidence type="ECO:0000256" key="7">
    <source>
        <dbReference type="ARBA" id="ARBA00023319"/>
    </source>
</evidence>
<dbReference type="InterPro" id="IPR050160">
    <property type="entry name" value="MHC/Immunoglobulin"/>
</dbReference>